<dbReference type="Gene3D" id="3.60.40.10">
    <property type="entry name" value="PPM-type phosphatase domain"/>
    <property type="match status" value="1"/>
</dbReference>
<organism evidence="2 3">
    <name type="scientific">Stichopus japonicus</name>
    <name type="common">Sea cucumber</name>
    <dbReference type="NCBI Taxonomy" id="307972"/>
    <lineage>
        <taxon>Eukaryota</taxon>
        <taxon>Metazoa</taxon>
        <taxon>Echinodermata</taxon>
        <taxon>Eleutherozoa</taxon>
        <taxon>Echinozoa</taxon>
        <taxon>Holothuroidea</taxon>
        <taxon>Aspidochirotacea</taxon>
        <taxon>Aspidochirotida</taxon>
        <taxon>Stichopodidae</taxon>
        <taxon>Apostichopus</taxon>
    </lineage>
</organism>
<dbReference type="EMBL" id="MRZV01000266">
    <property type="protein sequence ID" value="PIK54027.1"/>
    <property type="molecule type" value="Genomic_DNA"/>
</dbReference>
<keyword evidence="3" id="KW-1185">Reference proteome</keyword>
<evidence type="ECO:0000313" key="3">
    <source>
        <dbReference type="Proteomes" id="UP000230750"/>
    </source>
</evidence>
<proteinExistence type="predicted"/>
<dbReference type="GO" id="GO:0016301">
    <property type="term" value="F:kinase activity"/>
    <property type="evidence" value="ECO:0007669"/>
    <property type="project" value="UniProtKB-KW"/>
</dbReference>
<protein>
    <submittedName>
        <fullName evidence="2">Mitogen-activated protein kinase kinase kinase 7-interacting protein 1</fullName>
    </submittedName>
</protein>
<dbReference type="OrthoDB" id="10049211at2759"/>
<feature type="region of interest" description="Disordered" evidence="1">
    <location>
        <begin position="139"/>
        <end position="162"/>
    </location>
</feature>
<dbReference type="STRING" id="307972.A0A2G8L195"/>
<sequence>MASREPVIADPDIIGGLGVKDREGFLVMYTHGFWQALEAATGTNHVDKDIADMVEKEFSQQCTLSSVAQAVVDRVVRMHHGAYMNGGKQKQLKRREDITVIVRNFNFPLGQGFHIYIPPSDMNVRENYPVQTPIFDPSKDLSLGANSGSSTQSTPVPLEQTPRLRAAWTLTPPAKGRISHFRGLLAIKNKTLKPTLTSQISS</sequence>
<evidence type="ECO:0000256" key="1">
    <source>
        <dbReference type="SAM" id="MobiDB-lite"/>
    </source>
</evidence>
<keyword evidence="2" id="KW-0808">Transferase</keyword>
<accession>A0A2G8L195</accession>
<dbReference type="SUPFAM" id="SSF81606">
    <property type="entry name" value="PP2C-like"/>
    <property type="match status" value="1"/>
</dbReference>
<dbReference type="Proteomes" id="UP000230750">
    <property type="component" value="Unassembled WGS sequence"/>
</dbReference>
<gene>
    <name evidence="2" type="ORF">BSL78_09056</name>
</gene>
<reference evidence="2 3" key="1">
    <citation type="journal article" date="2017" name="PLoS Biol.">
        <title>The sea cucumber genome provides insights into morphological evolution and visceral regeneration.</title>
        <authorList>
            <person name="Zhang X."/>
            <person name="Sun L."/>
            <person name="Yuan J."/>
            <person name="Sun Y."/>
            <person name="Gao Y."/>
            <person name="Zhang L."/>
            <person name="Li S."/>
            <person name="Dai H."/>
            <person name="Hamel J.F."/>
            <person name="Liu C."/>
            <person name="Yu Y."/>
            <person name="Liu S."/>
            <person name="Lin W."/>
            <person name="Guo K."/>
            <person name="Jin S."/>
            <person name="Xu P."/>
            <person name="Storey K.B."/>
            <person name="Huan P."/>
            <person name="Zhang T."/>
            <person name="Zhou Y."/>
            <person name="Zhang J."/>
            <person name="Lin C."/>
            <person name="Li X."/>
            <person name="Xing L."/>
            <person name="Huo D."/>
            <person name="Sun M."/>
            <person name="Wang L."/>
            <person name="Mercier A."/>
            <person name="Li F."/>
            <person name="Yang H."/>
            <person name="Xiang J."/>
        </authorList>
    </citation>
    <scope>NUCLEOTIDE SEQUENCE [LARGE SCALE GENOMIC DNA]</scope>
    <source>
        <strain evidence="2">Shaxun</strain>
        <tissue evidence="2">Muscle</tissue>
    </source>
</reference>
<comment type="caution">
    <text evidence="2">The sequence shown here is derived from an EMBL/GenBank/DDBJ whole genome shotgun (WGS) entry which is preliminary data.</text>
</comment>
<dbReference type="InterPro" id="IPR036457">
    <property type="entry name" value="PPM-type-like_dom_sf"/>
</dbReference>
<evidence type="ECO:0000313" key="2">
    <source>
        <dbReference type="EMBL" id="PIK54027.1"/>
    </source>
</evidence>
<feature type="compositionally biased region" description="Polar residues" evidence="1">
    <location>
        <begin position="144"/>
        <end position="155"/>
    </location>
</feature>
<keyword evidence="2" id="KW-0418">Kinase</keyword>
<name>A0A2G8L195_STIJA</name>
<dbReference type="AlphaFoldDB" id="A0A2G8L195"/>